<reference evidence="1" key="1">
    <citation type="submission" date="2020-07" db="EMBL/GenBank/DDBJ databases">
        <title>Vallitalea pronyensis genome.</title>
        <authorList>
            <person name="Postec A."/>
        </authorList>
    </citation>
    <scope>NUCLEOTIDE SEQUENCE</scope>
    <source>
        <strain evidence="1">FatNI3</strain>
    </source>
</reference>
<keyword evidence="2" id="KW-1185">Reference proteome</keyword>
<evidence type="ECO:0000313" key="1">
    <source>
        <dbReference type="EMBL" id="QUI23072.1"/>
    </source>
</evidence>
<dbReference type="KEGG" id="vpy:HZI73_12580"/>
<sequence length="321" mass="36984">MATKKVYFNQIKLFRTDSNQLSTKSIKKIFSKVFDKYAVQVQNEDYYSLILSNAGEDNITMDIISDTEEYLFCRVGKRKESSSMLLRDYNTYGSNDVLTPQEAITKGVEIFTYFLLNYDTHIFGIVSTQAAPSGNIINRILRLHHHKYYTEVINIPNQTSVKKLYDPGSEISKITINLPIPDAEYLEKVLGLNENQIIDIVKDDIRSLTLVVQSEARRPLTTESSKITRILDAISATKEHYNKAVLRGKGPNEKMQDFDFKAGLFSYPIDIRAYHVENGQRIYYNISEITEEFYNQLLEAYRTNREDLIYITNSNNINEAG</sequence>
<organism evidence="1 2">
    <name type="scientific">Vallitalea pronyensis</name>
    <dbReference type="NCBI Taxonomy" id="1348613"/>
    <lineage>
        <taxon>Bacteria</taxon>
        <taxon>Bacillati</taxon>
        <taxon>Bacillota</taxon>
        <taxon>Clostridia</taxon>
        <taxon>Lachnospirales</taxon>
        <taxon>Vallitaleaceae</taxon>
        <taxon>Vallitalea</taxon>
    </lineage>
</organism>
<name>A0A8J8MJQ5_9FIRM</name>
<dbReference type="RefSeq" id="WP_212698573.1">
    <property type="nucleotide sequence ID" value="NZ_CP058649.1"/>
</dbReference>
<accession>A0A8J8MJQ5</accession>
<gene>
    <name evidence="1" type="ORF">HZI73_12580</name>
</gene>
<dbReference type="EMBL" id="CP058649">
    <property type="protein sequence ID" value="QUI23072.1"/>
    <property type="molecule type" value="Genomic_DNA"/>
</dbReference>
<protein>
    <submittedName>
        <fullName evidence="1">Uncharacterized protein</fullName>
    </submittedName>
</protein>
<proteinExistence type="predicted"/>
<evidence type="ECO:0000313" key="2">
    <source>
        <dbReference type="Proteomes" id="UP000683246"/>
    </source>
</evidence>
<dbReference type="Proteomes" id="UP000683246">
    <property type="component" value="Chromosome"/>
</dbReference>
<dbReference type="AlphaFoldDB" id="A0A8J8MJQ5"/>